<dbReference type="InterPro" id="IPR002123">
    <property type="entry name" value="Plipid/glycerol_acylTrfase"/>
</dbReference>
<organism evidence="2 3">
    <name type="scientific">Rubrobacter tropicus</name>
    <dbReference type="NCBI Taxonomy" id="2653851"/>
    <lineage>
        <taxon>Bacteria</taxon>
        <taxon>Bacillati</taxon>
        <taxon>Actinomycetota</taxon>
        <taxon>Rubrobacteria</taxon>
        <taxon>Rubrobacterales</taxon>
        <taxon>Rubrobacteraceae</taxon>
        <taxon>Rubrobacter</taxon>
    </lineage>
</organism>
<dbReference type="SUPFAM" id="SSF69593">
    <property type="entry name" value="Glycerol-3-phosphate (1)-acyltransferase"/>
    <property type="match status" value="1"/>
</dbReference>
<keyword evidence="2" id="KW-0808">Transferase</keyword>
<accession>A0A6G8Q6S5</accession>
<keyword evidence="3" id="KW-1185">Reference proteome</keyword>
<evidence type="ECO:0000313" key="2">
    <source>
        <dbReference type="EMBL" id="QIN82166.1"/>
    </source>
</evidence>
<dbReference type="KEGG" id="rub:GBA63_05525"/>
<evidence type="ECO:0000259" key="1">
    <source>
        <dbReference type="SMART" id="SM00563"/>
    </source>
</evidence>
<reference evidence="2 3" key="1">
    <citation type="submission" date="2019-10" db="EMBL/GenBank/DDBJ databases">
        <title>Rubrobacter sp nov SCSIO 52090 isolated from a deep-sea sediment in the South China Sea.</title>
        <authorList>
            <person name="Chen R.W."/>
        </authorList>
    </citation>
    <scope>NUCLEOTIDE SEQUENCE [LARGE SCALE GENOMIC DNA]</scope>
    <source>
        <strain evidence="2 3">SCSIO 52909</strain>
    </source>
</reference>
<evidence type="ECO:0000313" key="3">
    <source>
        <dbReference type="Proteomes" id="UP000501452"/>
    </source>
</evidence>
<dbReference type="GO" id="GO:0016746">
    <property type="term" value="F:acyltransferase activity"/>
    <property type="evidence" value="ECO:0007669"/>
    <property type="project" value="UniProtKB-KW"/>
</dbReference>
<keyword evidence="2" id="KW-0012">Acyltransferase</keyword>
<dbReference type="Pfam" id="PF01553">
    <property type="entry name" value="Acyltransferase"/>
    <property type="match status" value="1"/>
</dbReference>
<dbReference type="Proteomes" id="UP000501452">
    <property type="component" value="Chromosome"/>
</dbReference>
<dbReference type="SMART" id="SM00563">
    <property type="entry name" value="PlsC"/>
    <property type="match status" value="1"/>
</dbReference>
<name>A0A6G8Q6S5_9ACTN</name>
<gene>
    <name evidence="2" type="ORF">GBA63_05525</name>
</gene>
<dbReference type="AlphaFoldDB" id="A0A6G8Q6S5"/>
<sequence length="322" mass="33758">MSLRPFGSILGLPVDHTTGRNALENTHTLPIAAPARTPAREERIRALAEVCVEDLISAFGLGNLGPGAVRSFLEFLSSVPARRLAGQISTYDDIVGESGLPAGGAWALDQMSRGVVVEGADRIPREGPLLVVSNHPGLADAVALFAAMPRNDLRVIAAERPFLSALPNTTRALIPVPDTPNGRPGAARTAARHLRSGGSVITFPGGRIEPDPAVLPGASEALEAWSGSVDVFARLVPGLTVVPAVVSGVISASALRNPIALLRRAPSDRAWLSATLQMLVPALRNVTTRVEFGPPLRAGEGGPVSRRTIEEARRIIERLGAS</sequence>
<dbReference type="EMBL" id="CP045119">
    <property type="protein sequence ID" value="QIN82166.1"/>
    <property type="molecule type" value="Genomic_DNA"/>
</dbReference>
<feature type="domain" description="Phospholipid/glycerol acyltransferase" evidence="1">
    <location>
        <begin position="129"/>
        <end position="249"/>
    </location>
</feature>
<proteinExistence type="predicted"/>
<protein>
    <submittedName>
        <fullName evidence="2">Glycerol acyltransferase</fullName>
    </submittedName>
</protein>